<protein>
    <submittedName>
        <fullName evidence="2">Uncharacterized protein</fullName>
    </submittedName>
</protein>
<dbReference type="Proteomes" id="UP000652761">
    <property type="component" value="Unassembled WGS sequence"/>
</dbReference>
<proteinExistence type="predicted"/>
<evidence type="ECO:0000256" key="1">
    <source>
        <dbReference type="SAM" id="MobiDB-lite"/>
    </source>
</evidence>
<reference evidence="2" key="1">
    <citation type="submission" date="2017-07" db="EMBL/GenBank/DDBJ databases">
        <title>Taro Niue Genome Assembly and Annotation.</title>
        <authorList>
            <person name="Atibalentja N."/>
            <person name="Keating K."/>
            <person name="Fields C.J."/>
        </authorList>
    </citation>
    <scope>NUCLEOTIDE SEQUENCE</scope>
    <source>
        <strain evidence="2">Niue_2</strain>
        <tissue evidence="2">Leaf</tissue>
    </source>
</reference>
<feature type="compositionally biased region" description="Polar residues" evidence="1">
    <location>
        <begin position="204"/>
        <end position="214"/>
    </location>
</feature>
<dbReference type="AlphaFoldDB" id="A0A843UF86"/>
<keyword evidence="3" id="KW-1185">Reference proteome</keyword>
<accession>A0A843UF86</accession>
<sequence length="214" mass="24874">MSVILRLKVPLSFMEKNMGALHKQPQAFCLRRRMTKLLLILDFPGWQEQMLILHSKEEVLQVAVEVSNRQIILLNRLHYRLVENSLIYIRRTSPPRLKNSILGYQVLFNPQTLRLGWETTTPFQMLRLILTKTGLRHWKSELLLNMVLNGPHGCRDGLVHRGRGRQGDGDGGLGGRLTSFSVGRRCQDMRRQRDRQRRLGQWRSISSSQGARQQ</sequence>
<organism evidence="2 3">
    <name type="scientific">Colocasia esculenta</name>
    <name type="common">Wild taro</name>
    <name type="synonym">Arum esculentum</name>
    <dbReference type="NCBI Taxonomy" id="4460"/>
    <lineage>
        <taxon>Eukaryota</taxon>
        <taxon>Viridiplantae</taxon>
        <taxon>Streptophyta</taxon>
        <taxon>Embryophyta</taxon>
        <taxon>Tracheophyta</taxon>
        <taxon>Spermatophyta</taxon>
        <taxon>Magnoliopsida</taxon>
        <taxon>Liliopsida</taxon>
        <taxon>Araceae</taxon>
        <taxon>Aroideae</taxon>
        <taxon>Colocasieae</taxon>
        <taxon>Colocasia</taxon>
    </lineage>
</organism>
<gene>
    <name evidence="2" type="ORF">Taro_013016</name>
</gene>
<dbReference type="EMBL" id="NMUH01000515">
    <property type="protein sequence ID" value="MQL80570.1"/>
    <property type="molecule type" value="Genomic_DNA"/>
</dbReference>
<name>A0A843UF86_COLES</name>
<evidence type="ECO:0000313" key="3">
    <source>
        <dbReference type="Proteomes" id="UP000652761"/>
    </source>
</evidence>
<evidence type="ECO:0000313" key="2">
    <source>
        <dbReference type="EMBL" id="MQL80570.1"/>
    </source>
</evidence>
<comment type="caution">
    <text evidence="2">The sequence shown here is derived from an EMBL/GenBank/DDBJ whole genome shotgun (WGS) entry which is preliminary data.</text>
</comment>
<feature type="region of interest" description="Disordered" evidence="1">
    <location>
        <begin position="184"/>
        <end position="214"/>
    </location>
</feature>